<proteinExistence type="predicted"/>
<protein>
    <submittedName>
        <fullName evidence="1">Shikimate kinase</fullName>
    </submittedName>
</protein>
<sequence>MSNIILIGPIGTGKSTLADIISTKLSYPRCCVDDVRWHYYQKLGYSKEKEQALRAISFEEVYKYWKPFEAQTIIQILKDYQNHVIDFGGGHSVYEDEQLFSEVANAMLHENNVFLILPSEDKEESLRILDEREKIAINAHFIEHKSNYELAKHIVYTKGKTPLETAEEIIQLIK</sequence>
<dbReference type="InterPro" id="IPR027417">
    <property type="entry name" value="P-loop_NTPase"/>
</dbReference>
<dbReference type="Pfam" id="PF01202">
    <property type="entry name" value="SKI"/>
    <property type="match status" value="1"/>
</dbReference>
<dbReference type="SUPFAM" id="SSF52540">
    <property type="entry name" value="P-loop containing nucleoside triphosphate hydrolases"/>
    <property type="match status" value="1"/>
</dbReference>
<gene>
    <name evidence="1" type="ORF">J2Z32_001751</name>
</gene>
<dbReference type="EMBL" id="JAGGKG010000007">
    <property type="protein sequence ID" value="MBP1905123.1"/>
    <property type="molecule type" value="Genomic_DNA"/>
</dbReference>
<dbReference type="InterPro" id="IPR031322">
    <property type="entry name" value="Shikimate/glucono_kinase"/>
</dbReference>
<reference evidence="1 2" key="1">
    <citation type="submission" date="2021-03" db="EMBL/GenBank/DDBJ databases">
        <title>Genomic Encyclopedia of Type Strains, Phase IV (KMG-IV): sequencing the most valuable type-strain genomes for metagenomic binning, comparative biology and taxonomic classification.</title>
        <authorList>
            <person name="Goeker M."/>
        </authorList>
    </citation>
    <scope>NUCLEOTIDE SEQUENCE [LARGE SCALE GENOMIC DNA]</scope>
    <source>
        <strain evidence="1 2">DSM 14349</strain>
    </source>
</reference>
<dbReference type="Proteomes" id="UP001519272">
    <property type="component" value="Unassembled WGS sequence"/>
</dbReference>
<dbReference type="GO" id="GO:0016301">
    <property type="term" value="F:kinase activity"/>
    <property type="evidence" value="ECO:0007669"/>
    <property type="project" value="UniProtKB-KW"/>
</dbReference>
<evidence type="ECO:0000313" key="1">
    <source>
        <dbReference type="EMBL" id="MBP1905123.1"/>
    </source>
</evidence>
<keyword evidence="1" id="KW-0808">Transferase</keyword>
<accession>A0ABS4FRC0</accession>
<keyword evidence="2" id="KW-1185">Reference proteome</keyword>
<keyword evidence="1" id="KW-0418">Kinase</keyword>
<evidence type="ECO:0000313" key="2">
    <source>
        <dbReference type="Proteomes" id="UP001519272"/>
    </source>
</evidence>
<dbReference type="RefSeq" id="WP_210088767.1">
    <property type="nucleotide sequence ID" value="NZ_JAGGKG010000007.1"/>
</dbReference>
<comment type="caution">
    <text evidence="1">The sequence shown here is derived from an EMBL/GenBank/DDBJ whole genome shotgun (WGS) entry which is preliminary data.</text>
</comment>
<dbReference type="Gene3D" id="3.40.50.300">
    <property type="entry name" value="P-loop containing nucleotide triphosphate hydrolases"/>
    <property type="match status" value="1"/>
</dbReference>
<organism evidence="1 2">
    <name type="scientific">Paenibacillus turicensis</name>
    <dbReference type="NCBI Taxonomy" id="160487"/>
    <lineage>
        <taxon>Bacteria</taxon>
        <taxon>Bacillati</taxon>
        <taxon>Bacillota</taxon>
        <taxon>Bacilli</taxon>
        <taxon>Bacillales</taxon>
        <taxon>Paenibacillaceae</taxon>
        <taxon>Paenibacillus</taxon>
    </lineage>
</organism>
<name>A0ABS4FRC0_9BACL</name>